<name>A0AAX1BNR1_KLEPN</name>
<reference evidence="1 2" key="1">
    <citation type="submission" date="2017-09" db="EMBL/GenBank/DDBJ databases">
        <title>Molecular Epidemiology of Livestock-Associated Methicillin Resistant Staphylococcus aureus (LA-MRSA) and Extended-Spectrum Beta-Lactamase (ESBL)-Producing Enterobacteriaceae in Pigs and Exposed Workers in Cameroon and South Africa.</title>
        <authorList>
            <person name="Founou L."/>
            <person name="Founou R.C."/>
            <person name="Allam M."/>
            <person name="Ismail A."/>
            <person name="Essack S.Y."/>
        </authorList>
    </citation>
    <scope>NUCLEOTIDE SEQUENCE [LARGE SCALE GENOMIC DNA]</scope>
    <source>
        <strain evidence="1 2">HH516E4IA</strain>
    </source>
</reference>
<sequence length="63" mass="6990">MRHCPARLVSHFPLQKVVHFLFHTASLLAALAPPSHIVNYAPGDVLACRLDAARNILCTFHCK</sequence>
<dbReference type="EMBL" id="PCFF01000031">
    <property type="protein sequence ID" value="PVU60723.1"/>
    <property type="molecule type" value="Genomic_DNA"/>
</dbReference>
<organism evidence="1 2">
    <name type="scientific">Klebsiella pneumoniae</name>
    <dbReference type="NCBI Taxonomy" id="573"/>
    <lineage>
        <taxon>Bacteria</taxon>
        <taxon>Pseudomonadati</taxon>
        <taxon>Pseudomonadota</taxon>
        <taxon>Gammaproteobacteria</taxon>
        <taxon>Enterobacterales</taxon>
        <taxon>Enterobacteriaceae</taxon>
        <taxon>Klebsiella/Raoultella group</taxon>
        <taxon>Klebsiella</taxon>
        <taxon>Klebsiella pneumoniae complex</taxon>
    </lineage>
</organism>
<proteinExistence type="predicted"/>
<accession>A0AAX1BNR1</accession>
<evidence type="ECO:0008006" key="3">
    <source>
        <dbReference type="Google" id="ProtNLM"/>
    </source>
</evidence>
<protein>
    <recommendedName>
        <fullName evidence="3">Secreted protein</fullName>
    </recommendedName>
</protein>
<dbReference type="AlphaFoldDB" id="A0AAX1BNR1"/>
<comment type="caution">
    <text evidence="1">The sequence shown here is derived from an EMBL/GenBank/DDBJ whole genome shotgun (WGS) entry which is preliminary data.</text>
</comment>
<dbReference type="Proteomes" id="UP000245817">
    <property type="component" value="Unassembled WGS sequence"/>
</dbReference>
<evidence type="ECO:0000313" key="2">
    <source>
        <dbReference type="Proteomes" id="UP000245817"/>
    </source>
</evidence>
<gene>
    <name evidence="1" type="ORF">CP554_21025</name>
</gene>
<evidence type="ECO:0000313" key="1">
    <source>
        <dbReference type="EMBL" id="PVU60723.1"/>
    </source>
</evidence>